<feature type="transmembrane region" description="Helical" evidence="1">
    <location>
        <begin position="122"/>
        <end position="141"/>
    </location>
</feature>
<accession>A0ABW7FRP3</accession>
<keyword evidence="1" id="KW-0472">Membrane</keyword>
<sequence>MKLRIWVWLGAALLLSYTPLHAWLTARMWSHMLLHIPLLLLCGAGLSAASRQRHAPHWARWNDQGLSGLCALLVVLSLAMLPRTLDLVLSSPALITSKTAALLLAGALWADSLTRASLPLRLFATGMLLPMMGGLADWMALQPLRVCRAYTLQDQLDTAAALWWACAALGLWWLWLLLAPSRRSSQAQQPGELR</sequence>
<dbReference type="EMBL" id="JBIGHZ010000001">
    <property type="protein sequence ID" value="MFG6447002.1"/>
    <property type="molecule type" value="Genomic_DNA"/>
</dbReference>
<keyword evidence="1" id="KW-1133">Transmembrane helix</keyword>
<evidence type="ECO:0000313" key="2">
    <source>
        <dbReference type="EMBL" id="MFG6447002.1"/>
    </source>
</evidence>
<gene>
    <name evidence="2" type="ORF">ACG0Z6_01960</name>
</gene>
<evidence type="ECO:0008006" key="4">
    <source>
        <dbReference type="Google" id="ProtNLM"/>
    </source>
</evidence>
<protein>
    <recommendedName>
        <fullName evidence="4">Cytochrome c oxidase assembly protein</fullName>
    </recommendedName>
</protein>
<proteinExistence type="predicted"/>
<dbReference type="Proteomes" id="UP001606099">
    <property type="component" value="Unassembled WGS sequence"/>
</dbReference>
<organism evidence="2 3">
    <name type="scientific">Roseateles rivi</name>
    <dbReference type="NCBI Taxonomy" id="3299028"/>
    <lineage>
        <taxon>Bacteria</taxon>
        <taxon>Pseudomonadati</taxon>
        <taxon>Pseudomonadota</taxon>
        <taxon>Betaproteobacteria</taxon>
        <taxon>Burkholderiales</taxon>
        <taxon>Sphaerotilaceae</taxon>
        <taxon>Roseateles</taxon>
    </lineage>
</organism>
<keyword evidence="1" id="KW-0812">Transmembrane</keyword>
<keyword evidence="3" id="KW-1185">Reference proteome</keyword>
<name>A0ABW7FRP3_9BURK</name>
<evidence type="ECO:0000313" key="3">
    <source>
        <dbReference type="Proteomes" id="UP001606099"/>
    </source>
</evidence>
<reference evidence="2 3" key="1">
    <citation type="submission" date="2024-08" db="EMBL/GenBank/DDBJ databases">
        <authorList>
            <person name="Lu H."/>
        </authorList>
    </citation>
    <scope>NUCLEOTIDE SEQUENCE [LARGE SCALE GENOMIC DNA]</scope>
    <source>
        <strain evidence="2 3">BYS180W</strain>
    </source>
</reference>
<evidence type="ECO:0000256" key="1">
    <source>
        <dbReference type="SAM" id="Phobius"/>
    </source>
</evidence>
<dbReference type="RefSeq" id="WP_394458346.1">
    <property type="nucleotide sequence ID" value="NZ_JBIGHZ010000001.1"/>
</dbReference>
<comment type="caution">
    <text evidence="2">The sequence shown here is derived from an EMBL/GenBank/DDBJ whole genome shotgun (WGS) entry which is preliminary data.</text>
</comment>
<feature type="transmembrane region" description="Helical" evidence="1">
    <location>
        <begin position="161"/>
        <end position="179"/>
    </location>
</feature>
<feature type="transmembrane region" description="Helical" evidence="1">
    <location>
        <begin position="32"/>
        <end position="49"/>
    </location>
</feature>